<dbReference type="AlphaFoldDB" id="A0A059Y7Z7"/>
<organism evidence="1 2">
    <name type="scientific">Mycoplasmopsis bovis CQ-W70</name>
    <dbReference type="NCBI Taxonomy" id="1316930"/>
    <lineage>
        <taxon>Bacteria</taxon>
        <taxon>Bacillati</taxon>
        <taxon>Mycoplasmatota</taxon>
        <taxon>Mycoplasmoidales</taxon>
        <taxon>Metamycoplasmataceae</taxon>
        <taxon>Mycoplasmopsis</taxon>
    </lineage>
</organism>
<gene>
    <name evidence="1" type="ORF">K668_00965</name>
</gene>
<dbReference type="EMBL" id="CP005933">
    <property type="protein sequence ID" value="AIA33781.1"/>
    <property type="molecule type" value="Genomic_DNA"/>
</dbReference>
<proteinExistence type="predicted"/>
<evidence type="ECO:0000313" key="1">
    <source>
        <dbReference type="EMBL" id="AIA33781.1"/>
    </source>
</evidence>
<dbReference type="Proteomes" id="UP000027182">
    <property type="component" value="Chromosome"/>
</dbReference>
<dbReference type="PATRIC" id="fig|1316930.3.peg.199"/>
<reference evidence="1 2" key="1">
    <citation type="submission" date="2013-04" db="EMBL/GenBank/DDBJ databases">
        <authorList>
            <person name="Lin L."/>
            <person name="Zeng Z."/>
            <person name="Xie J."/>
            <person name="Luo L."/>
            <person name="Yang Z."/>
            <person name="Liang W."/>
            <person name="Lin H."/>
            <person name="Dong C."/>
            <person name="Sun Y."/>
        </authorList>
    </citation>
    <scope>NUCLEOTIDE SEQUENCE [LARGE SCALE GENOMIC DNA]</scope>
    <source>
        <strain evidence="1 2">CQ-W70</strain>
    </source>
</reference>
<dbReference type="KEGG" id="mbq:K668_00965"/>
<evidence type="ECO:0000313" key="2">
    <source>
        <dbReference type="Proteomes" id="UP000027182"/>
    </source>
</evidence>
<dbReference type="HOGENOM" id="CLU_2082164_0_0_14"/>
<name>A0A059Y7Z7_MYCBV</name>
<sequence length="117" mass="13645">MISNDKNTSYSTDLCLLKKKLNVHGKYKFNYVHYVIDETNWDEILTKSNLKTNKNNISPLRLKEILERLIAGYDMKTVSNIVGLNQDQFITYLTELQLKQSVAMLNTKRNVNCVVWT</sequence>
<protein>
    <submittedName>
        <fullName evidence="1">Uncharacterized protein</fullName>
    </submittedName>
</protein>
<accession>A0A059Y7Z7</accession>